<accession>A0A3M6WQQ4</accession>
<dbReference type="AlphaFoldDB" id="A0A3M6WQQ4"/>
<dbReference type="PROSITE" id="PS51354">
    <property type="entry name" value="GLUTAREDOXIN_2"/>
    <property type="match status" value="1"/>
</dbReference>
<comment type="caution">
    <text evidence="9">The sequence shown here is derived from an EMBL/GenBank/DDBJ whole genome shotgun (WGS) entry which is preliminary data.</text>
</comment>
<dbReference type="InterPro" id="IPR017937">
    <property type="entry name" value="Thioredoxin_CS"/>
</dbReference>
<dbReference type="PROSITE" id="PS00195">
    <property type="entry name" value="GLUTAREDOXIN_1"/>
    <property type="match status" value="1"/>
</dbReference>
<feature type="domain" description="Glutaredoxin" evidence="8">
    <location>
        <begin position="65"/>
        <end position="126"/>
    </location>
</feature>
<evidence type="ECO:0000313" key="10">
    <source>
        <dbReference type="Proteomes" id="UP000281245"/>
    </source>
</evidence>
<evidence type="ECO:0000256" key="6">
    <source>
        <dbReference type="ARBA" id="ARBA00035808"/>
    </source>
</evidence>
<dbReference type="GO" id="GO:0034599">
    <property type="term" value="P:cellular response to oxidative stress"/>
    <property type="evidence" value="ECO:0007669"/>
    <property type="project" value="TreeGrafter"/>
</dbReference>
<dbReference type="SUPFAM" id="SSF52833">
    <property type="entry name" value="Thioredoxin-like"/>
    <property type="match status" value="1"/>
</dbReference>
<evidence type="ECO:0000256" key="7">
    <source>
        <dbReference type="ARBA" id="ARBA00047960"/>
    </source>
</evidence>
<dbReference type="Pfam" id="PF00462">
    <property type="entry name" value="Glutaredoxin"/>
    <property type="match status" value="1"/>
</dbReference>
<dbReference type="PROSITE" id="PS00194">
    <property type="entry name" value="THIOREDOXIN_1"/>
    <property type="match status" value="1"/>
</dbReference>
<dbReference type="EMBL" id="QWIJ01000580">
    <property type="protein sequence ID" value="RMX80771.1"/>
    <property type="molecule type" value="Genomic_DNA"/>
</dbReference>
<comment type="catalytic activity">
    <reaction evidence="1">
        <text>2 glutathione + H2O2 = glutathione disulfide + 2 H2O</text>
        <dbReference type="Rhea" id="RHEA:16833"/>
        <dbReference type="ChEBI" id="CHEBI:15377"/>
        <dbReference type="ChEBI" id="CHEBI:16240"/>
        <dbReference type="ChEBI" id="CHEBI:57925"/>
        <dbReference type="ChEBI" id="CHEBI:58297"/>
        <dbReference type="EC" id="1.11.1.9"/>
    </reaction>
</comment>
<dbReference type="OrthoDB" id="418495at2759"/>
<dbReference type="FunFam" id="3.40.30.10:FF:000026">
    <property type="entry name" value="Glutaredoxin 2"/>
    <property type="match status" value="1"/>
</dbReference>
<dbReference type="InterPro" id="IPR011767">
    <property type="entry name" value="GLR_AS"/>
</dbReference>
<evidence type="ECO:0000256" key="4">
    <source>
        <dbReference type="ARBA" id="ARBA00023157"/>
    </source>
</evidence>
<dbReference type="PRINTS" id="PR00160">
    <property type="entry name" value="GLUTAREDOXIN"/>
</dbReference>
<proteinExistence type="predicted"/>
<dbReference type="Proteomes" id="UP000281245">
    <property type="component" value="Unassembled WGS sequence"/>
</dbReference>
<dbReference type="InterPro" id="IPR011899">
    <property type="entry name" value="Glutaredoxin_euk/vir"/>
</dbReference>
<dbReference type="CDD" id="cd03419">
    <property type="entry name" value="GRX_GRXh_1_2_like"/>
    <property type="match status" value="1"/>
</dbReference>
<dbReference type="PANTHER" id="PTHR45694:SF18">
    <property type="entry name" value="GLUTAREDOXIN-1-RELATED"/>
    <property type="match status" value="1"/>
</dbReference>
<evidence type="ECO:0000259" key="8">
    <source>
        <dbReference type="Pfam" id="PF00462"/>
    </source>
</evidence>
<dbReference type="GO" id="GO:0015038">
    <property type="term" value="F:glutathione disulfide oxidoreductase activity"/>
    <property type="evidence" value="ECO:0007669"/>
    <property type="project" value="TreeGrafter"/>
</dbReference>
<dbReference type="InterPro" id="IPR014025">
    <property type="entry name" value="Glutaredoxin_subgr"/>
</dbReference>
<dbReference type="GO" id="GO:0005737">
    <property type="term" value="C:cytoplasm"/>
    <property type="evidence" value="ECO:0007669"/>
    <property type="project" value="TreeGrafter"/>
</dbReference>
<dbReference type="Gene3D" id="3.40.30.10">
    <property type="entry name" value="Glutaredoxin"/>
    <property type="match status" value="1"/>
</dbReference>
<dbReference type="GO" id="GO:0005634">
    <property type="term" value="C:nucleus"/>
    <property type="evidence" value="ECO:0007669"/>
    <property type="project" value="TreeGrafter"/>
</dbReference>
<comment type="catalytic activity">
    <reaction evidence="7">
        <text>RX + glutathione = an S-substituted glutathione + a halide anion + H(+)</text>
        <dbReference type="Rhea" id="RHEA:16437"/>
        <dbReference type="ChEBI" id="CHEBI:15378"/>
        <dbReference type="ChEBI" id="CHEBI:16042"/>
        <dbReference type="ChEBI" id="CHEBI:17792"/>
        <dbReference type="ChEBI" id="CHEBI:57925"/>
        <dbReference type="ChEBI" id="CHEBI:90779"/>
        <dbReference type="EC" id="2.5.1.18"/>
    </reaction>
</comment>
<organism evidence="9 10">
    <name type="scientific">Hortaea werneckii</name>
    <name type="common">Black yeast</name>
    <name type="synonym">Cladosporium werneckii</name>
    <dbReference type="NCBI Taxonomy" id="91943"/>
    <lineage>
        <taxon>Eukaryota</taxon>
        <taxon>Fungi</taxon>
        <taxon>Dikarya</taxon>
        <taxon>Ascomycota</taxon>
        <taxon>Pezizomycotina</taxon>
        <taxon>Dothideomycetes</taxon>
        <taxon>Dothideomycetidae</taxon>
        <taxon>Mycosphaerellales</taxon>
        <taxon>Teratosphaeriaceae</taxon>
        <taxon>Hortaea</taxon>
    </lineage>
</organism>
<keyword evidence="2" id="KW-0813">Transport</keyword>
<sequence length="150" mass="16468">MAYMNATLRRLPVTAVSQNPLATRRAVQTPKTDFLRSFFGGRPASPNTIMAAKTKAQDIIDNNSVAVFSKSWCPYCKATKSLLSELGAKPYILELDQVDDGADIQDALQEMTNQRSVPNVFINKKHMGGNSDLQAKKGELPQLLKDAKAI</sequence>
<dbReference type="InterPro" id="IPR002109">
    <property type="entry name" value="Glutaredoxin"/>
</dbReference>
<protein>
    <recommendedName>
        <fullName evidence="8">Glutaredoxin domain-containing protein</fullName>
    </recommendedName>
</protein>
<dbReference type="InterPro" id="IPR036249">
    <property type="entry name" value="Thioredoxin-like_sf"/>
</dbReference>
<gene>
    <name evidence="9" type="ORF">D0869_07300</name>
</gene>
<evidence type="ECO:0000256" key="5">
    <source>
        <dbReference type="ARBA" id="ARBA00023284"/>
    </source>
</evidence>
<keyword evidence="5" id="KW-0676">Redox-active center</keyword>
<reference evidence="9 10" key="1">
    <citation type="journal article" date="2018" name="BMC Genomics">
        <title>Genomic evidence for intraspecific hybridization in a clonal and extremely halotolerant yeast.</title>
        <authorList>
            <person name="Gostincar C."/>
            <person name="Stajich J.E."/>
            <person name="Zupancic J."/>
            <person name="Zalar P."/>
            <person name="Gunde-Cimerman N."/>
        </authorList>
    </citation>
    <scope>NUCLEOTIDE SEQUENCE [LARGE SCALE GENOMIC DNA]</scope>
    <source>
        <strain evidence="9 10">EXF-6656</strain>
    </source>
</reference>
<evidence type="ECO:0000256" key="3">
    <source>
        <dbReference type="ARBA" id="ARBA00022982"/>
    </source>
</evidence>
<dbReference type="PANTHER" id="PTHR45694">
    <property type="entry name" value="GLUTAREDOXIN 2"/>
    <property type="match status" value="1"/>
</dbReference>
<evidence type="ECO:0000313" key="9">
    <source>
        <dbReference type="EMBL" id="RMX80771.1"/>
    </source>
</evidence>
<keyword evidence="4" id="KW-1015">Disulfide bond</keyword>
<comment type="catalytic activity">
    <reaction evidence="6">
        <text>1-chloro-2,4-dinitrobenzene + glutathione = 2,4-dinitrophenyl-S-glutathione + chloride + H(+)</text>
        <dbReference type="Rhea" id="RHEA:51220"/>
        <dbReference type="ChEBI" id="CHEBI:15378"/>
        <dbReference type="ChEBI" id="CHEBI:17996"/>
        <dbReference type="ChEBI" id="CHEBI:34718"/>
        <dbReference type="ChEBI" id="CHEBI:57925"/>
        <dbReference type="ChEBI" id="CHEBI:133977"/>
        <dbReference type="EC" id="2.5.1.18"/>
    </reaction>
</comment>
<dbReference type="VEuPathDB" id="FungiDB:BTJ68_13807"/>
<dbReference type="GO" id="GO:0004364">
    <property type="term" value="F:glutathione transferase activity"/>
    <property type="evidence" value="ECO:0007669"/>
    <property type="project" value="UniProtKB-EC"/>
</dbReference>
<evidence type="ECO:0000256" key="2">
    <source>
        <dbReference type="ARBA" id="ARBA00022448"/>
    </source>
</evidence>
<dbReference type="NCBIfam" id="TIGR02180">
    <property type="entry name" value="GRX_euk"/>
    <property type="match status" value="1"/>
</dbReference>
<name>A0A3M6WQQ4_HORWE</name>
<dbReference type="GO" id="GO:0004602">
    <property type="term" value="F:glutathione peroxidase activity"/>
    <property type="evidence" value="ECO:0007669"/>
    <property type="project" value="UniProtKB-EC"/>
</dbReference>
<keyword evidence="3" id="KW-0249">Electron transport</keyword>
<evidence type="ECO:0000256" key="1">
    <source>
        <dbReference type="ARBA" id="ARBA00000217"/>
    </source>
</evidence>